<evidence type="ECO:0000256" key="1">
    <source>
        <dbReference type="SAM" id="SignalP"/>
    </source>
</evidence>
<feature type="signal peptide" evidence="1">
    <location>
        <begin position="1"/>
        <end position="17"/>
    </location>
</feature>
<feature type="chain" id="PRO_5043730287" evidence="1">
    <location>
        <begin position="18"/>
        <end position="95"/>
    </location>
</feature>
<proteinExistence type="predicted"/>
<protein>
    <submittedName>
        <fullName evidence="2">Uncharacterized protein</fullName>
    </submittedName>
</protein>
<reference evidence="2 3" key="1">
    <citation type="journal article" date="2021" name="Elife">
        <title>Chloroplast acquisition without the gene transfer in kleptoplastic sea slugs, Plakobranchus ocellatus.</title>
        <authorList>
            <person name="Maeda T."/>
            <person name="Takahashi S."/>
            <person name="Yoshida T."/>
            <person name="Shimamura S."/>
            <person name="Takaki Y."/>
            <person name="Nagai Y."/>
            <person name="Toyoda A."/>
            <person name="Suzuki Y."/>
            <person name="Arimoto A."/>
            <person name="Ishii H."/>
            <person name="Satoh N."/>
            <person name="Nishiyama T."/>
            <person name="Hasebe M."/>
            <person name="Maruyama T."/>
            <person name="Minagawa J."/>
            <person name="Obokata J."/>
            <person name="Shigenobu S."/>
        </authorList>
    </citation>
    <scope>NUCLEOTIDE SEQUENCE [LARGE SCALE GENOMIC DNA]</scope>
</reference>
<organism evidence="2 3">
    <name type="scientific">Plakobranchus ocellatus</name>
    <dbReference type="NCBI Taxonomy" id="259542"/>
    <lineage>
        <taxon>Eukaryota</taxon>
        <taxon>Metazoa</taxon>
        <taxon>Spiralia</taxon>
        <taxon>Lophotrochozoa</taxon>
        <taxon>Mollusca</taxon>
        <taxon>Gastropoda</taxon>
        <taxon>Heterobranchia</taxon>
        <taxon>Euthyneura</taxon>
        <taxon>Panpulmonata</taxon>
        <taxon>Sacoglossa</taxon>
        <taxon>Placobranchoidea</taxon>
        <taxon>Plakobranchidae</taxon>
        <taxon>Plakobranchus</taxon>
    </lineage>
</organism>
<evidence type="ECO:0000313" key="3">
    <source>
        <dbReference type="Proteomes" id="UP000735302"/>
    </source>
</evidence>
<dbReference type="EMBL" id="BLXT01007159">
    <property type="protein sequence ID" value="GFO36924.1"/>
    <property type="molecule type" value="Genomic_DNA"/>
</dbReference>
<name>A0AAV4CYB2_9GAST</name>
<dbReference type="AlphaFoldDB" id="A0AAV4CYB2"/>
<keyword evidence="1" id="KW-0732">Signal</keyword>
<evidence type="ECO:0000313" key="2">
    <source>
        <dbReference type="EMBL" id="GFO36924.1"/>
    </source>
</evidence>
<dbReference type="Proteomes" id="UP000735302">
    <property type="component" value="Unassembled WGS sequence"/>
</dbReference>
<accession>A0AAV4CYB2</accession>
<sequence length="95" mass="10494">MISYIAVLTLVLGVSQAQNNITCCPPNFAGLGYNALLDFQFDYYYDAETGDSLELSKRGNISILFESSTGSTYTRQGEHCILQVTPEYVVSSLCY</sequence>
<comment type="caution">
    <text evidence="2">The sequence shown here is derived from an EMBL/GenBank/DDBJ whole genome shotgun (WGS) entry which is preliminary data.</text>
</comment>
<keyword evidence="3" id="KW-1185">Reference proteome</keyword>
<gene>
    <name evidence="2" type="ORF">PoB_006342900</name>
</gene>